<reference evidence="1" key="1">
    <citation type="submission" date="2023-10" db="EMBL/GenBank/DDBJ databases">
        <title>Genome assembly of Pristionchus species.</title>
        <authorList>
            <person name="Yoshida K."/>
            <person name="Sommer R.J."/>
        </authorList>
    </citation>
    <scope>NUCLEOTIDE SEQUENCE</scope>
    <source>
        <strain evidence="1">RS5133</strain>
    </source>
</reference>
<dbReference type="EMBL" id="BTSY01000003">
    <property type="protein sequence ID" value="GMT17883.1"/>
    <property type="molecule type" value="Genomic_DNA"/>
</dbReference>
<dbReference type="AlphaFoldDB" id="A0AAV5VF34"/>
<protein>
    <recommendedName>
        <fullName evidence="3">Ribosomal protein</fullName>
    </recommendedName>
</protein>
<evidence type="ECO:0000313" key="2">
    <source>
        <dbReference type="Proteomes" id="UP001432322"/>
    </source>
</evidence>
<dbReference type="Proteomes" id="UP001432322">
    <property type="component" value="Unassembled WGS sequence"/>
</dbReference>
<name>A0AAV5VF34_9BILA</name>
<accession>A0AAV5VF34</accession>
<feature type="non-terminal residue" evidence="1">
    <location>
        <position position="1"/>
    </location>
</feature>
<gene>
    <name evidence="1" type="ORF">PFISCL1PPCAC_9180</name>
</gene>
<proteinExistence type="predicted"/>
<sequence length="140" mass="15793">IDVGARGTAEVSNGKMGLTRATCICDPTIVLDRRVSNKTICQKDHAYEERTGLCEWKLAKSICGEISNKQGQTMLMKIPNWPLNKRYDVHLLNAGLHAFNKKISFVRIRQHCFATLYTHTELYSVRKLATSGYGTYSVPE</sequence>
<evidence type="ECO:0000313" key="1">
    <source>
        <dbReference type="EMBL" id="GMT17883.1"/>
    </source>
</evidence>
<comment type="caution">
    <text evidence="1">The sequence shown here is derived from an EMBL/GenBank/DDBJ whole genome shotgun (WGS) entry which is preliminary data.</text>
</comment>
<feature type="non-terminal residue" evidence="1">
    <location>
        <position position="140"/>
    </location>
</feature>
<keyword evidence="2" id="KW-1185">Reference proteome</keyword>
<evidence type="ECO:0008006" key="3">
    <source>
        <dbReference type="Google" id="ProtNLM"/>
    </source>
</evidence>
<organism evidence="1 2">
    <name type="scientific">Pristionchus fissidentatus</name>
    <dbReference type="NCBI Taxonomy" id="1538716"/>
    <lineage>
        <taxon>Eukaryota</taxon>
        <taxon>Metazoa</taxon>
        <taxon>Ecdysozoa</taxon>
        <taxon>Nematoda</taxon>
        <taxon>Chromadorea</taxon>
        <taxon>Rhabditida</taxon>
        <taxon>Rhabditina</taxon>
        <taxon>Diplogasteromorpha</taxon>
        <taxon>Diplogasteroidea</taxon>
        <taxon>Neodiplogasteridae</taxon>
        <taxon>Pristionchus</taxon>
    </lineage>
</organism>